<accession>A0A815MRM8</accession>
<name>A0A815MRM8_9BILA</name>
<proteinExistence type="predicted"/>
<dbReference type="Gene3D" id="3.40.50.12780">
    <property type="entry name" value="N-terminal domain of ligase-like"/>
    <property type="match status" value="1"/>
</dbReference>
<dbReference type="OrthoDB" id="416786at2759"/>
<dbReference type="Pfam" id="PF00501">
    <property type="entry name" value="AMP-binding"/>
    <property type="match status" value="1"/>
</dbReference>
<evidence type="ECO:0000313" key="4">
    <source>
        <dbReference type="Proteomes" id="UP000663829"/>
    </source>
</evidence>
<dbReference type="InterPro" id="IPR000873">
    <property type="entry name" value="AMP-dep_synth/lig_dom"/>
</dbReference>
<feature type="non-terminal residue" evidence="2">
    <location>
        <position position="1"/>
    </location>
</feature>
<gene>
    <name evidence="2" type="ORF">GPM918_LOCUS33920</name>
    <name evidence="3" type="ORF">SRO942_LOCUS34614</name>
</gene>
<dbReference type="InterPro" id="IPR042099">
    <property type="entry name" value="ANL_N_sf"/>
</dbReference>
<dbReference type="GO" id="GO:0005737">
    <property type="term" value="C:cytoplasm"/>
    <property type="evidence" value="ECO:0007669"/>
    <property type="project" value="TreeGrafter"/>
</dbReference>
<dbReference type="PROSITE" id="PS50075">
    <property type="entry name" value="CARRIER"/>
    <property type="match status" value="1"/>
</dbReference>
<dbReference type="Gene3D" id="1.10.1200.10">
    <property type="entry name" value="ACP-like"/>
    <property type="match status" value="1"/>
</dbReference>
<keyword evidence="4" id="KW-1185">Reference proteome</keyword>
<feature type="domain" description="Carrier" evidence="1">
    <location>
        <begin position="321"/>
        <end position="397"/>
    </location>
</feature>
<protein>
    <recommendedName>
        <fullName evidence="1">Carrier domain-containing protein</fullName>
    </recommendedName>
</protein>
<dbReference type="Proteomes" id="UP000663829">
    <property type="component" value="Unassembled WGS sequence"/>
</dbReference>
<evidence type="ECO:0000313" key="2">
    <source>
        <dbReference type="EMBL" id="CAF1428521.1"/>
    </source>
</evidence>
<dbReference type="Proteomes" id="UP000681722">
    <property type="component" value="Unassembled WGS sequence"/>
</dbReference>
<dbReference type="InterPro" id="IPR045851">
    <property type="entry name" value="AMP-bd_C_sf"/>
</dbReference>
<dbReference type="SUPFAM" id="SSF56801">
    <property type="entry name" value="Acetyl-CoA synthetase-like"/>
    <property type="match status" value="1"/>
</dbReference>
<dbReference type="Gene3D" id="3.30.300.30">
    <property type="match status" value="1"/>
</dbReference>
<dbReference type="PANTHER" id="PTHR45527">
    <property type="entry name" value="NONRIBOSOMAL PEPTIDE SYNTHETASE"/>
    <property type="match status" value="1"/>
</dbReference>
<dbReference type="GO" id="GO:0031177">
    <property type="term" value="F:phosphopantetheine binding"/>
    <property type="evidence" value="ECO:0007669"/>
    <property type="project" value="TreeGrafter"/>
</dbReference>
<sequence length="413" mass="47486">MFNSQDVVIQITPCSFDVHAKELIGCLIIGSTLVMLKPHGILDMFYLSAVIERTTATYLHMVPTLMMMLTEYISSTAERADALQTCRVFVTGVYNVYAPAECTIAAIYHSIVFERINVPVIPLGRPLPGRKCCILDEYLQPVPLGSIGEIFIGGIGIFSGYLNNCFIEDRLTYITEKREKYYKSGDLGKFDTNSQLHFCGRVDFQVKLRGQRIEIGEIEQTIMNSSANVSNCIVVKCYNDEQQQEYLVAYVQSTTQTVTEKNIRSYCLSLLPVYMVPSVFILLDKFPQNKNGKLDRKQLPKPDLCILIRENEKNEQDYNEKAKTNFEKQVHNLWCQLLDLKQVSLNSNFFSIGGSSLLLIKLFYLYQNQNNFLNNSISLFFKHSTLREHIELLDDKYDRPLHMEKWKSFNIEE</sequence>
<dbReference type="InterPro" id="IPR036736">
    <property type="entry name" value="ACP-like_sf"/>
</dbReference>
<comment type="caution">
    <text evidence="2">The sequence shown here is derived from an EMBL/GenBank/DDBJ whole genome shotgun (WGS) entry which is preliminary data.</text>
</comment>
<dbReference type="InterPro" id="IPR009081">
    <property type="entry name" value="PP-bd_ACP"/>
</dbReference>
<dbReference type="SUPFAM" id="SSF47336">
    <property type="entry name" value="ACP-like"/>
    <property type="match status" value="1"/>
</dbReference>
<dbReference type="AlphaFoldDB" id="A0A815MRM8"/>
<dbReference type="EMBL" id="CAJOBC010083865">
    <property type="protein sequence ID" value="CAF4308107.1"/>
    <property type="molecule type" value="Genomic_DNA"/>
</dbReference>
<organism evidence="2 4">
    <name type="scientific">Didymodactylos carnosus</name>
    <dbReference type="NCBI Taxonomy" id="1234261"/>
    <lineage>
        <taxon>Eukaryota</taxon>
        <taxon>Metazoa</taxon>
        <taxon>Spiralia</taxon>
        <taxon>Gnathifera</taxon>
        <taxon>Rotifera</taxon>
        <taxon>Eurotatoria</taxon>
        <taxon>Bdelloidea</taxon>
        <taxon>Philodinida</taxon>
        <taxon>Philodinidae</taxon>
        <taxon>Didymodactylos</taxon>
    </lineage>
</organism>
<reference evidence="2" key="1">
    <citation type="submission" date="2021-02" db="EMBL/GenBank/DDBJ databases">
        <authorList>
            <person name="Nowell W R."/>
        </authorList>
    </citation>
    <scope>NUCLEOTIDE SEQUENCE</scope>
</reference>
<dbReference type="GO" id="GO:0043041">
    <property type="term" value="P:amino acid activation for nonribosomal peptide biosynthetic process"/>
    <property type="evidence" value="ECO:0007669"/>
    <property type="project" value="TreeGrafter"/>
</dbReference>
<dbReference type="Pfam" id="PF13193">
    <property type="entry name" value="AMP-binding_C"/>
    <property type="match status" value="1"/>
</dbReference>
<evidence type="ECO:0000313" key="3">
    <source>
        <dbReference type="EMBL" id="CAF4308107.1"/>
    </source>
</evidence>
<dbReference type="GO" id="GO:0044550">
    <property type="term" value="P:secondary metabolite biosynthetic process"/>
    <property type="evidence" value="ECO:0007669"/>
    <property type="project" value="TreeGrafter"/>
</dbReference>
<dbReference type="EMBL" id="CAJNOQ010018431">
    <property type="protein sequence ID" value="CAF1428521.1"/>
    <property type="molecule type" value="Genomic_DNA"/>
</dbReference>
<evidence type="ECO:0000259" key="1">
    <source>
        <dbReference type="PROSITE" id="PS50075"/>
    </source>
</evidence>
<dbReference type="InterPro" id="IPR025110">
    <property type="entry name" value="AMP-bd_C"/>
</dbReference>
<dbReference type="PANTHER" id="PTHR45527:SF1">
    <property type="entry name" value="FATTY ACID SYNTHASE"/>
    <property type="match status" value="1"/>
</dbReference>